<dbReference type="Pfam" id="PF13489">
    <property type="entry name" value="Methyltransf_23"/>
    <property type="match status" value="1"/>
</dbReference>
<evidence type="ECO:0000256" key="1">
    <source>
        <dbReference type="ARBA" id="ARBA00038158"/>
    </source>
</evidence>
<dbReference type="Gene3D" id="3.40.50.150">
    <property type="entry name" value="Vaccinia Virus protein VP39"/>
    <property type="match status" value="1"/>
</dbReference>
<dbReference type="CDD" id="cd02440">
    <property type="entry name" value="AdoMet_MTases"/>
    <property type="match status" value="1"/>
</dbReference>
<dbReference type="EMBL" id="RYZW01000207">
    <property type="protein sequence ID" value="TDZ38142.1"/>
    <property type="molecule type" value="Genomic_DNA"/>
</dbReference>
<comment type="caution">
    <text evidence="2">The sequence shown here is derived from an EMBL/GenBank/DDBJ whole genome shotgun (WGS) entry which is preliminary data.</text>
</comment>
<keyword evidence="3" id="KW-1185">Reference proteome</keyword>
<gene>
    <name evidence="2" type="primary">LAE1-4</name>
    <name evidence="2" type="ORF">CTRI78_v010915</name>
</gene>
<evidence type="ECO:0000313" key="3">
    <source>
        <dbReference type="Proteomes" id="UP000295703"/>
    </source>
</evidence>
<comment type="similarity">
    <text evidence="1">Belongs to the methyltransferase superfamily. LaeA methyltransferase family.</text>
</comment>
<dbReference type="PANTHER" id="PTHR43591:SF31">
    <property type="entry name" value="LAEA-LIKE, PUTATIVE (AFU_ORTHOLOGUE AFUA_8G01930)-RELATED"/>
    <property type="match status" value="1"/>
</dbReference>
<name>A0A4R8QH08_COLTR</name>
<dbReference type="Proteomes" id="UP000295703">
    <property type="component" value="Unassembled WGS sequence"/>
</dbReference>
<sequence>MSESQPTTIAPAEPRPDHEVQIVADETPVIHDSASDVATSVASSNTSVAASIFNYRQENGRTYHAYKDGKYTLPNDEIENDRLDLQHNLFLITFDNRLGNAPPNNKDAKVGRVLDVGTGTGIWACEFGEEHPEAEVLGFDLSATFPPFTPPNVRFEVDDLEEDWIYSRKFDYIHSRMMNGCIADWDVYAKKCFDNLNPGGWLEINEIALMPKSDDGTLKEDAMIFKTAQLVREASVKFGRVAGDMEDIKDIFVRAGFVDVQLLRLKWPTNTWPKEQRFKEIGEWAYWNITTGWDGLCLATLTRGHDWTKEEVMVATAHCRQEFKDKRIHAYYPVYSAFGRKPTKAEVDAAAAPPAEA</sequence>
<dbReference type="InterPro" id="IPR029063">
    <property type="entry name" value="SAM-dependent_MTases_sf"/>
</dbReference>
<evidence type="ECO:0000313" key="2">
    <source>
        <dbReference type="EMBL" id="TDZ38142.1"/>
    </source>
</evidence>
<dbReference type="GO" id="GO:0008168">
    <property type="term" value="F:methyltransferase activity"/>
    <property type="evidence" value="ECO:0007669"/>
    <property type="project" value="TreeGrafter"/>
</dbReference>
<dbReference type="SUPFAM" id="SSF53335">
    <property type="entry name" value="S-adenosyl-L-methionine-dependent methyltransferases"/>
    <property type="match status" value="1"/>
</dbReference>
<dbReference type="AlphaFoldDB" id="A0A4R8QH08"/>
<reference evidence="2 3" key="1">
    <citation type="submission" date="2018-12" db="EMBL/GenBank/DDBJ databases">
        <title>Genome sequence and assembly of Colletotrichum trifolii.</title>
        <authorList>
            <person name="Gan P."/>
            <person name="Shirasu K."/>
        </authorList>
    </citation>
    <scope>NUCLEOTIDE SEQUENCE [LARGE SCALE GENOMIC DNA]</scope>
    <source>
        <strain evidence="2 3">543-2</strain>
    </source>
</reference>
<dbReference type="PANTHER" id="PTHR43591">
    <property type="entry name" value="METHYLTRANSFERASE"/>
    <property type="match status" value="1"/>
</dbReference>
<dbReference type="STRING" id="5466.A0A4R8QH08"/>
<accession>A0A4R8QH08</accession>
<proteinExistence type="inferred from homology"/>
<organism evidence="2 3">
    <name type="scientific">Colletotrichum trifolii</name>
    <dbReference type="NCBI Taxonomy" id="5466"/>
    <lineage>
        <taxon>Eukaryota</taxon>
        <taxon>Fungi</taxon>
        <taxon>Dikarya</taxon>
        <taxon>Ascomycota</taxon>
        <taxon>Pezizomycotina</taxon>
        <taxon>Sordariomycetes</taxon>
        <taxon>Hypocreomycetidae</taxon>
        <taxon>Glomerellales</taxon>
        <taxon>Glomerellaceae</taxon>
        <taxon>Colletotrichum</taxon>
        <taxon>Colletotrichum orbiculare species complex</taxon>
    </lineage>
</organism>
<protein>
    <submittedName>
        <fullName evidence="2">Secondary metabolism regulator LAE1</fullName>
    </submittedName>
</protein>